<organism evidence="3 4">
    <name type="scientific">Streptococcus oriscaviae</name>
    <dbReference type="NCBI Taxonomy" id="2781599"/>
    <lineage>
        <taxon>Bacteria</taxon>
        <taxon>Bacillati</taxon>
        <taxon>Bacillota</taxon>
        <taxon>Bacilli</taxon>
        <taxon>Lactobacillales</taxon>
        <taxon>Streptococcaceae</taxon>
        <taxon>Streptococcus</taxon>
    </lineage>
</organism>
<dbReference type="InterPro" id="IPR046159">
    <property type="entry name" value="DUF6161"/>
</dbReference>
<dbReference type="EMBL" id="CP073084">
    <property type="protein sequence ID" value="QUE54973.1"/>
    <property type="molecule type" value="Genomic_DNA"/>
</dbReference>
<dbReference type="Pfam" id="PF19658">
    <property type="entry name" value="DUF6161"/>
    <property type="match status" value="1"/>
</dbReference>
<feature type="domain" description="DUF6161" evidence="2">
    <location>
        <begin position="203"/>
        <end position="408"/>
    </location>
</feature>
<keyword evidence="4" id="KW-1185">Reference proteome</keyword>
<keyword evidence="1" id="KW-0812">Transmembrane</keyword>
<evidence type="ECO:0000259" key="2">
    <source>
        <dbReference type="Pfam" id="PF19658"/>
    </source>
</evidence>
<keyword evidence="1" id="KW-0472">Membrane</keyword>
<keyword evidence="1" id="KW-1133">Transmembrane helix</keyword>
<name>A0ABX7YMC1_9STRE</name>
<evidence type="ECO:0000313" key="4">
    <source>
        <dbReference type="Proteomes" id="UP000677616"/>
    </source>
</evidence>
<dbReference type="Proteomes" id="UP000677616">
    <property type="component" value="Chromosome"/>
</dbReference>
<dbReference type="RefSeq" id="WP_212572268.1">
    <property type="nucleotide sequence ID" value="NZ_CP073084.1"/>
</dbReference>
<evidence type="ECO:0000313" key="3">
    <source>
        <dbReference type="EMBL" id="QUE54973.1"/>
    </source>
</evidence>
<reference evidence="3 4" key="1">
    <citation type="submission" date="2021-04" db="EMBL/GenBank/DDBJ databases">
        <title>Complete genome sequence of a novel Streptococcus species.</title>
        <authorList>
            <person name="Teng J.L.L."/>
        </authorList>
    </citation>
    <scope>NUCLEOTIDE SEQUENCE [LARGE SCALE GENOMIC DNA]</scope>
    <source>
        <strain evidence="3 4">HKU75</strain>
    </source>
</reference>
<evidence type="ECO:0000256" key="1">
    <source>
        <dbReference type="SAM" id="Phobius"/>
    </source>
</evidence>
<accession>A0ABX7YMC1</accession>
<sequence length="426" mass="49813">MGYTKQQVSNYINSKILFRFQVNANFIIDYGNTKTYTFDEFEKITQRNLAYWESIGKNNPFKTHWDNLNSTIKRVREYFSNLESLDIDSINSFLTNNVNYSYETISTGERIYLLSIASPISEDGEIRKIRDFFRYYLEKTTDYQTEALNSYIYLYKNNHSVGQYLSYAEKYRYYPALYHFKKEFSNIREDVSNFTQTVVNPVTEQLNQLSSEANEKYSEIVKFSEEQYSKIKQEVDAKSLELIEFQDKLNAWQADKQAKLSDLEETYNIKLSFEEPEKLWNKRANEYRTKAKYWSIGLGIFSTLMIIAASGLVFMLYQYPIGITSKIPFISQSFIFISVISFLIYIIRVLIKIVMSNHHIATEYEQKAALTRFYQSLTYSGIDIDKDERLIIVSALFSRVETGLIKTEGVSDSEGLLAAISKNISK</sequence>
<gene>
    <name evidence="3" type="ORF">INT76_03555</name>
</gene>
<feature type="transmembrane region" description="Helical" evidence="1">
    <location>
        <begin position="329"/>
        <end position="351"/>
    </location>
</feature>
<feature type="transmembrane region" description="Helical" evidence="1">
    <location>
        <begin position="293"/>
        <end position="317"/>
    </location>
</feature>
<proteinExistence type="predicted"/>
<protein>
    <recommendedName>
        <fullName evidence="2">DUF6161 domain-containing protein</fullName>
    </recommendedName>
</protein>